<organism evidence="1">
    <name type="scientific">marine metagenome</name>
    <dbReference type="NCBI Taxonomy" id="408172"/>
    <lineage>
        <taxon>unclassified sequences</taxon>
        <taxon>metagenomes</taxon>
        <taxon>ecological metagenomes</taxon>
    </lineage>
</organism>
<protein>
    <submittedName>
        <fullName evidence="1">Uncharacterized protein</fullName>
    </submittedName>
</protein>
<sequence>FAKRDQKNLWPPIQTPEIRIYLIQGLRKTMAKPEKAIEEELVRLVEKRITALFSGGKESLRR</sequence>
<reference evidence="1" key="1">
    <citation type="submission" date="2018-05" db="EMBL/GenBank/DDBJ databases">
        <authorList>
            <person name="Lanie J.A."/>
            <person name="Ng W.-L."/>
            <person name="Kazmierczak K.M."/>
            <person name="Andrzejewski T.M."/>
            <person name="Davidsen T.M."/>
            <person name="Wayne K.J."/>
            <person name="Tettelin H."/>
            <person name="Glass J.I."/>
            <person name="Rusch D."/>
            <person name="Podicherti R."/>
            <person name="Tsui H.-C.T."/>
            <person name="Winkler M.E."/>
        </authorList>
    </citation>
    <scope>NUCLEOTIDE SEQUENCE</scope>
</reference>
<name>A0A383DI06_9ZZZZ</name>
<proteinExistence type="predicted"/>
<dbReference type="EMBL" id="UINC01217333">
    <property type="protein sequence ID" value="SVE43885.1"/>
    <property type="molecule type" value="Genomic_DNA"/>
</dbReference>
<evidence type="ECO:0000313" key="1">
    <source>
        <dbReference type="EMBL" id="SVE43885.1"/>
    </source>
</evidence>
<gene>
    <name evidence="1" type="ORF">METZ01_LOCUS496739</name>
</gene>
<dbReference type="AlphaFoldDB" id="A0A383DI06"/>
<accession>A0A383DI06</accession>
<feature type="non-terminal residue" evidence="1">
    <location>
        <position position="1"/>
    </location>
</feature>